<sequence length="573" mass="65498">MAKPRFIGDQHVREVYKALVHRKESRAWSSESTEVARETARFIWTRFPNPEQIVCKFDHSNPDLHPDLTILTANSVYPINLFSITGSQKVQQKNLGAKSFLSKYFLSDDLQAQFNHYFNYVYTIFLEELLEAKSIAMPSNIEDLKTVVRGHFPHFDELSSPCRSRFLLSIRDHSFMLLQNHYNTNPDGFMYAFDELLLANQMNVVTRIYKDRVTVEELKPVAGEYKDIVVYKKNRDTIGIQYGSVALTLRFKFESSPLSAIKLAASYEEHSSTAEFLNQTKLVNQRSIAQMEAIWTQTLFSKSSNISNAVGKCHEAFSYYWLLVKNPGIIQNDEQECSSYFHSYLSKIDQTTATAIRQSSEQTAELIMKYIHEKRNSATLEGIQLVADIYTSDRLNTGDVKVSIRHRNGQVDEIYISLKAIRNMVKKITTKNPGMGTLLGATYFDLQEDLRDKVATVQAEFEQGQLSHQDCLEALSQEVGMALSRASQGNLVQGIQNLLGHALTVITAYQQNRTIYVEHSNITSRVIVHRNTPTRIQTTLRWNENEEELSLRIKFSGGHSHGWRVCKIDCVNS</sequence>
<dbReference type="AlphaFoldDB" id="A0A4Y8M1B6"/>
<organism evidence="1 2">
    <name type="scientific">Cohnella luojiensis</name>
    <dbReference type="NCBI Taxonomy" id="652876"/>
    <lineage>
        <taxon>Bacteria</taxon>
        <taxon>Bacillati</taxon>
        <taxon>Bacillota</taxon>
        <taxon>Bacilli</taxon>
        <taxon>Bacillales</taxon>
        <taxon>Paenibacillaceae</taxon>
        <taxon>Cohnella</taxon>
    </lineage>
</organism>
<proteinExistence type="predicted"/>
<accession>A0A4Y8M1B6</accession>
<gene>
    <name evidence="1" type="ORF">E2980_13530</name>
</gene>
<reference evidence="1 2" key="1">
    <citation type="submission" date="2019-03" db="EMBL/GenBank/DDBJ databases">
        <title>Cohnella endophytica sp. nov., a novel endophytic bacterium isolated from bark of Sonneratia apetala.</title>
        <authorList>
            <person name="Tuo L."/>
        </authorList>
    </citation>
    <scope>NUCLEOTIDE SEQUENCE [LARGE SCALE GENOMIC DNA]</scope>
    <source>
        <strain evidence="1 2">CCTCC AB 208254</strain>
    </source>
</reference>
<protein>
    <submittedName>
        <fullName evidence="1">Uncharacterized protein</fullName>
    </submittedName>
</protein>
<dbReference type="EMBL" id="SOMN01000018">
    <property type="protein sequence ID" value="TFE25603.1"/>
    <property type="molecule type" value="Genomic_DNA"/>
</dbReference>
<dbReference type="RefSeq" id="WP_135152719.1">
    <property type="nucleotide sequence ID" value="NZ_SOMN01000018.1"/>
</dbReference>
<name>A0A4Y8M1B6_9BACL</name>
<evidence type="ECO:0000313" key="2">
    <source>
        <dbReference type="Proteomes" id="UP000297900"/>
    </source>
</evidence>
<evidence type="ECO:0000313" key="1">
    <source>
        <dbReference type="EMBL" id="TFE25603.1"/>
    </source>
</evidence>
<dbReference type="OrthoDB" id="7055226at2"/>
<comment type="caution">
    <text evidence="1">The sequence shown here is derived from an EMBL/GenBank/DDBJ whole genome shotgun (WGS) entry which is preliminary data.</text>
</comment>
<dbReference type="Proteomes" id="UP000297900">
    <property type="component" value="Unassembled WGS sequence"/>
</dbReference>
<keyword evidence="2" id="KW-1185">Reference proteome</keyword>